<dbReference type="RefSeq" id="XP_007703961.1">
    <property type="nucleotide sequence ID" value="XM_007705771.1"/>
</dbReference>
<dbReference type="GeneID" id="19141818"/>
<keyword evidence="2" id="KW-1185">Reference proteome</keyword>
<reference evidence="1 2" key="1">
    <citation type="journal article" date="2012" name="PLoS Pathog.">
        <title>Diverse lifestyles and strategies of plant pathogenesis encoded in the genomes of eighteen Dothideomycetes fungi.</title>
        <authorList>
            <person name="Ohm R.A."/>
            <person name="Feau N."/>
            <person name="Henrissat B."/>
            <person name="Schoch C.L."/>
            <person name="Horwitz B.A."/>
            <person name="Barry K.W."/>
            <person name="Condon B.J."/>
            <person name="Copeland A.C."/>
            <person name="Dhillon B."/>
            <person name="Glaser F."/>
            <person name="Hesse C.N."/>
            <person name="Kosti I."/>
            <person name="LaButti K."/>
            <person name="Lindquist E.A."/>
            <person name="Lucas S."/>
            <person name="Salamov A.A."/>
            <person name="Bradshaw R.E."/>
            <person name="Ciuffetti L."/>
            <person name="Hamelin R.C."/>
            <person name="Kema G.H.J."/>
            <person name="Lawrence C."/>
            <person name="Scott J.A."/>
            <person name="Spatafora J.W."/>
            <person name="Turgeon B.G."/>
            <person name="de Wit P.J.G.M."/>
            <person name="Zhong S."/>
            <person name="Goodwin S.B."/>
            <person name="Grigoriev I.V."/>
        </authorList>
    </citation>
    <scope>NUCLEOTIDE SEQUENCE [LARGE SCALE GENOMIC DNA]</scope>
    <source>
        <strain evidence="2">ND90Pr / ATCC 201652</strain>
    </source>
</reference>
<proteinExistence type="predicted"/>
<dbReference type="EMBL" id="KB445650">
    <property type="protein sequence ID" value="EMD60668.1"/>
    <property type="molecule type" value="Genomic_DNA"/>
</dbReference>
<sequence length="54" mass="6533">LNKGYFLPLKRAYSNTILVLVCNRIYYISKETYLLAFKKAYYKAIILDNIYREF</sequence>
<dbReference type="AlphaFoldDB" id="M2S091"/>
<dbReference type="KEGG" id="bsc:COCSADRAFT_98778"/>
<organism evidence="1 2">
    <name type="scientific">Cochliobolus sativus (strain ND90Pr / ATCC 201652)</name>
    <name type="common">Common root rot and spot blotch fungus</name>
    <name type="synonym">Bipolaris sorokiniana</name>
    <dbReference type="NCBI Taxonomy" id="665912"/>
    <lineage>
        <taxon>Eukaryota</taxon>
        <taxon>Fungi</taxon>
        <taxon>Dikarya</taxon>
        <taxon>Ascomycota</taxon>
        <taxon>Pezizomycotina</taxon>
        <taxon>Dothideomycetes</taxon>
        <taxon>Pleosporomycetidae</taxon>
        <taxon>Pleosporales</taxon>
        <taxon>Pleosporineae</taxon>
        <taxon>Pleosporaceae</taxon>
        <taxon>Bipolaris</taxon>
    </lineage>
</organism>
<gene>
    <name evidence="1" type="ORF">COCSADRAFT_98778</name>
</gene>
<feature type="non-terminal residue" evidence="1">
    <location>
        <position position="1"/>
    </location>
</feature>
<name>M2S091_COCSN</name>
<evidence type="ECO:0000313" key="2">
    <source>
        <dbReference type="Proteomes" id="UP000016934"/>
    </source>
</evidence>
<dbReference type="HOGENOM" id="CLU_208795_0_0_1"/>
<dbReference type="Proteomes" id="UP000016934">
    <property type="component" value="Unassembled WGS sequence"/>
</dbReference>
<reference evidence="2" key="2">
    <citation type="journal article" date="2013" name="PLoS Genet.">
        <title>Comparative genome structure, secondary metabolite, and effector coding capacity across Cochliobolus pathogens.</title>
        <authorList>
            <person name="Condon B.J."/>
            <person name="Leng Y."/>
            <person name="Wu D."/>
            <person name="Bushley K.E."/>
            <person name="Ohm R.A."/>
            <person name="Otillar R."/>
            <person name="Martin J."/>
            <person name="Schackwitz W."/>
            <person name="Grimwood J."/>
            <person name="MohdZainudin N."/>
            <person name="Xue C."/>
            <person name="Wang R."/>
            <person name="Manning V.A."/>
            <person name="Dhillon B."/>
            <person name="Tu Z.J."/>
            <person name="Steffenson B.J."/>
            <person name="Salamov A."/>
            <person name="Sun H."/>
            <person name="Lowry S."/>
            <person name="LaButti K."/>
            <person name="Han J."/>
            <person name="Copeland A."/>
            <person name="Lindquist E."/>
            <person name="Barry K."/>
            <person name="Schmutz J."/>
            <person name="Baker S.E."/>
            <person name="Ciuffetti L.M."/>
            <person name="Grigoriev I.V."/>
            <person name="Zhong S."/>
            <person name="Turgeon B.G."/>
        </authorList>
    </citation>
    <scope>NUCLEOTIDE SEQUENCE [LARGE SCALE GENOMIC DNA]</scope>
    <source>
        <strain evidence="2">ND90Pr / ATCC 201652</strain>
    </source>
</reference>
<evidence type="ECO:0000313" key="1">
    <source>
        <dbReference type="EMBL" id="EMD60668.1"/>
    </source>
</evidence>
<protein>
    <submittedName>
        <fullName evidence="1">Uncharacterized protein</fullName>
    </submittedName>
</protein>
<accession>M2S091</accession>